<keyword evidence="3" id="KW-1185">Reference proteome</keyword>
<reference evidence="2 3" key="1">
    <citation type="submission" date="2019-03" db="EMBL/GenBank/DDBJ databases">
        <title>Genomic Encyclopedia of Type Strains, Phase III (KMG-III): the genomes of soil and plant-associated and newly described type strains.</title>
        <authorList>
            <person name="Whitman W."/>
        </authorList>
    </citation>
    <scope>NUCLEOTIDE SEQUENCE [LARGE SCALE GENOMIC DNA]</scope>
    <source>
        <strain evidence="2 3">CECT 8455</strain>
    </source>
</reference>
<evidence type="ECO:0000256" key="1">
    <source>
        <dbReference type="SAM" id="MobiDB-lite"/>
    </source>
</evidence>
<dbReference type="RefSeq" id="WP_133671140.1">
    <property type="nucleotide sequence ID" value="NZ_SNZW01000002.1"/>
</dbReference>
<comment type="caution">
    <text evidence="2">The sequence shown here is derived from an EMBL/GenBank/DDBJ whole genome shotgun (WGS) entry which is preliminary data.</text>
</comment>
<proteinExistence type="predicted"/>
<dbReference type="EMBL" id="SNZW01000002">
    <property type="protein sequence ID" value="TDS20655.1"/>
    <property type="molecule type" value="Genomic_DNA"/>
</dbReference>
<accession>A0A4R7DJ83</accession>
<feature type="region of interest" description="Disordered" evidence="1">
    <location>
        <begin position="1"/>
        <end position="27"/>
    </location>
</feature>
<sequence>MITEDKSIDKSRTTGGLQNDVPQNKGISQNEDLNEAIGEPVNNGGVATAKYDLHLEKQWLAVRDEYLSNFPETQDIDSNGEQNSVEALISTIAKRRQKSEQEIHDEIMNWTVNK</sequence>
<dbReference type="Proteomes" id="UP000295274">
    <property type="component" value="Unassembled WGS sequence"/>
</dbReference>
<dbReference type="OrthoDB" id="1178576at2"/>
<protein>
    <submittedName>
        <fullName evidence="2">Uncharacterized protein</fullName>
    </submittedName>
</protein>
<name>A0A4R7DJ83_9FLAO</name>
<dbReference type="AlphaFoldDB" id="A0A4R7DJ83"/>
<feature type="compositionally biased region" description="Basic and acidic residues" evidence="1">
    <location>
        <begin position="1"/>
        <end position="12"/>
    </location>
</feature>
<gene>
    <name evidence="2" type="ORF">DFQ03_0162</name>
</gene>
<organism evidence="2 3">
    <name type="scientific">Maribacter caenipelagi</name>
    <dbReference type="NCBI Taxonomy" id="1447781"/>
    <lineage>
        <taxon>Bacteria</taxon>
        <taxon>Pseudomonadati</taxon>
        <taxon>Bacteroidota</taxon>
        <taxon>Flavobacteriia</taxon>
        <taxon>Flavobacteriales</taxon>
        <taxon>Flavobacteriaceae</taxon>
        <taxon>Maribacter</taxon>
    </lineage>
</organism>
<feature type="compositionally biased region" description="Polar residues" evidence="1">
    <location>
        <begin position="13"/>
        <end position="27"/>
    </location>
</feature>
<evidence type="ECO:0000313" key="3">
    <source>
        <dbReference type="Proteomes" id="UP000295274"/>
    </source>
</evidence>
<evidence type="ECO:0000313" key="2">
    <source>
        <dbReference type="EMBL" id="TDS20655.1"/>
    </source>
</evidence>